<organism evidence="1">
    <name type="scientific">marine sediment metagenome</name>
    <dbReference type="NCBI Taxonomy" id="412755"/>
    <lineage>
        <taxon>unclassified sequences</taxon>
        <taxon>metagenomes</taxon>
        <taxon>ecological metagenomes</taxon>
    </lineage>
</organism>
<gene>
    <name evidence="1" type="ORF">LCGC14_2596090</name>
</gene>
<name>A0A0F9AA50_9ZZZZ</name>
<sequence length="29" mass="3013">ANVAQFGGKSNSIDARVGELFHPAVVESL</sequence>
<dbReference type="EMBL" id="LAZR01043707">
    <property type="protein sequence ID" value="KKL06434.1"/>
    <property type="molecule type" value="Genomic_DNA"/>
</dbReference>
<comment type="caution">
    <text evidence="1">The sequence shown here is derived from an EMBL/GenBank/DDBJ whole genome shotgun (WGS) entry which is preliminary data.</text>
</comment>
<dbReference type="AlphaFoldDB" id="A0A0F9AA50"/>
<feature type="non-terminal residue" evidence="1">
    <location>
        <position position="1"/>
    </location>
</feature>
<accession>A0A0F9AA50</accession>
<proteinExistence type="predicted"/>
<protein>
    <submittedName>
        <fullName evidence="1">Uncharacterized protein</fullName>
    </submittedName>
</protein>
<reference evidence="1" key="1">
    <citation type="journal article" date="2015" name="Nature">
        <title>Complex archaea that bridge the gap between prokaryotes and eukaryotes.</title>
        <authorList>
            <person name="Spang A."/>
            <person name="Saw J.H."/>
            <person name="Jorgensen S.L."/>
            <person name="Zaremba-Niedzwiedzka K."/>
            <person name="Martijn J."/>
            <person name="Lind A.E."/>
            <person name="van Eijk R."/>
            <person name="Schleper C."/>
            <person name="Guy L."/>
            <person name="Ettema T.J."/>
        </authorList>
    </citation>
    <scope>NUCLEOTIDE SEQUENCE</scope>
</reference>
<evidence type="ECO:0000313" key="1">
    <source>
        <dbReference type="EMBL" id="KKL06434.1"/>
    </source>
</evidence>